<comment type="subcellular location">
    <subcellularLocation>
        <location evidence="1 2">Nucleus</location>
    </subcellularLocation>
</comment>
<dbReference type="CDD" id="cd00086">
    <property type="entry name" value="homeodomain"/>
    <property type="match status" value="1"/>
</dbReference>
<evidence type="ECO:0000256" key="3">
    <source>
        <dbReference type="SAM" id="MobiDB-lite"/>
    </source>
</evidence>
<dbReference type="SMART" id="SM00389">
    <property type="entry name" value="HOX"/>
    <property type="match status" value="1"/>
</dbReference>
<organism evidence="5 6">
    <name type="scientific">Mycena chlorophos</name>
    <name type="common">Agaric fungus</name>
    <name type="synonym">Agaricus chlorophos</name>
    <dbReference type="NCBI Taxonomy" id="658473"/>
    <lineage>
        <taxon>Eukaryota</taxon>
        <taxon>Fungi</taxon>
        <taxon>Dikarya</taxon>
        <taxon>Basidiomycota</taxon>
        <taxon>Agaricomycotina</taxon>
        <taxon>Agaricomycetes</taxon>
        <taxon>Agaricomycetidae</taxon>
        <taxon>Agaricales</taxon>
        <taxon>Marasmiineae</taxon>
        <taxon>Mycenaceae</taxon>
        <taxon>Mycena</taxon>
    </lineage>
</organism>
<feature type="compositionally biased region" description="Basic and acidic residues" evidence="3">
    <location>
        <begin position="243"/>
        <end position="258"/>
    </location>
</feature>
<protein>
    <recommendedName>
        <fullName evidence="4">Homeobox domain-containing protein</fullName>
    </recommendedName>
</protein>
<accession>A0ABQ0M9U4</accession>
<dbReference type="Gene3D" id="1.10.10.60">
    <property type="entry name" value="Homeodomain-like"/>
    <property type="match status" value="1"/>
</dbReference>
<sequence length="289" mass="32378">MPTTLSRTSSTTSSHVSSDDLYATFIAESLDSSSRRTRKRFTNAQLTMLEQLYHQNSHPSRVQRELVAQAAAMEVKSVTIWLQNRRQTDRRSILASGRVPPTVMINSSRATYQRVSSPSTASSTSTTSSRRPSLDSVASRSEQRDPRTPSRHRQPHAALWESMPSSPLQPPSSPPNTDFVEFGREKRTRSLEWACEHRRMVGKAEREARRANPGMVPDEDSTDNDNDNEPIEAVTPPSTWGEGDPRWTESKKRRDTHSTNKNKLPTIQEPDDETMKAALALCGLMGSMA</sequence>
<name>A0ABQ0M9U4_MYCCL</name>
<feature type="region of interest" description="Disordered" evidence="3">
    <location>
        <begin position="109"/>
        <end position="156"/>
    </location>
</feature>
<feature type="DNA-binding region" description="Homeobox" evidence="1">
    <location>
        <begin position="34"/>
        <end position="93"/>
    </location>
</feature>
<feature type="domain" description="Homeobox" evidence="4">
    <location>
        <begin position="32"/>
        <end position="92"/>
    </location>
</feature>
<feature type="region of interest" description="Disordered" evidence="3">
    <location>
        <begin position="198"/>
        <end position="272"/>
    </location>
</feature>
<dbReference type="EMBL" id="DF849791">
    <property type="protein sequence ID" value="GAT58886.1"/>
    <property type="molecule type" value="Genomic_DNA"/>
</dbReference>
<evidence type="ECO:0000313" key="5">
    <source>
        <dbReference type="EMBL" id="GAT58886.1"/>
    </source>
</evidence>
<gene>
    <name evidence="5" type="ORF">MCHLO_15263</name>
</gene>
<dbReference type="InterPro" id="IPR009057">
    <property type="entry name" value="Homeodomain-like_sf"/>
</dbReference>
<dbReference type="PROSITE" id="PS50071">
    <property type="entry name" value="HOMEOBOX_2"/>
    <property type="match status" value="1"/>
</dbReference>
<dbReference type="Proteomes" id="UP000815677">
    <property type="component" value="Unassembled WGS sequence"/>
</dbReference>
<feature type="compositionally biased region" description="Basic and acidic residues" evidence="3">
    <location>
        <begin position="198"/>
        <end position="210"/>
    </location>
</feature>
<feature type="compositionally biased region" description="Acidic residues" evidence="3">
    <location>
        <begin position="217"/>
        <end position="230"/>
    </location>
</feature>
<proteinExistence type="predicted"/>
<feature type="compositionally biased region" description="Low complexity" evidence="3">
    <location>
        <begin position="116"/>
        <end position="131"/>
    </location>
</feature>
<dbReference type="InterPro" id="IPR001356">
    <property type="entry name" value="HD"/>
</dbReference>
<evidence type="ECO:0000259" key="4">
    <source>
        <dbReference type="PROSITE" id="PS50071"/>
    </source>
</evidence>
<evidence type="ECO:0000313" key="6">
    <source>
        <dbReference type="Proteomes" id="UP000815677"/>
    </source>
</evidence>
<feature type="region of interest" description="Disordered" evidence="3">
    <location>
        <begin position="161"/>
        <end position="180"/>
    </location>
</feature>
<evidence type="ECO:0000256" key="2">
    <source>
        <dbReference type="RuleBase" id="RU000682"/>
    </source>
</evidence>
<keyword evidence="1 2" id="KW-0238">DNA-binding</keyword>
<dbReference type="SUPFAM" id="SSF46689">
    <property type="entry name" value="Homeodomain-like"/>
    <property type="match status" value="1"/>
</dbReference>
<keyword evidence="1 2" id="KW-0371">Homeobox</keyword>
<dbReference type="Pfam" id="PF00046">
    <property type="entry name" value="Homeodomain"/>
    <property type="match status" value="1"/>
</dbReference>
<reference evidence="5" key="1">
    <citation type="submission" date="2014-09" db="EMBL/GenBank/DDBJ databases">
        <title>Genome sequence of the luminous mushroom Mycena chlorophos for searching fungal bioluminescence genes.</title>
        <authorList>
            <person name="Tanaka Y."/>
            <person name="Kasuga D."/>
            <person name="Oba Y."/>
            <person name="Hase S."/>
            <person name="Sato K."/>
            <person name="Oba Y."/>
            <person name="Sakakibara Y."/>
        </authorList>
    </citation>
    <scope>NUCLEOTIDE SEQUENCE</scope>
</reference>
<keyword evidence="1 2" id="KW-0539">Nucleus</keyword>
<evidence type="ECO:0000256" key="1">
    <source>
        <dbReference type="PROSITE-ProRule" id="PRU00108"/>
    </source>
</evidence>
<keyword evidence="6" id="KW-1185">Reference proteome</keyword>